<dbReference type="GO" id="GO:0000287">
    <property type="term" value="F:magnesium ion binding"/>
    <property type="evidence" value="ECO:0007669"/>
    <property type="project" value="InterPro"/>
</dbReference>
<keyword evidence="5" id="KW-0378">Hydrolase</keyword>
<dbReference type="SUPFAM" id="SSF50324">
    <property type="entry name" value="Inorganic pyrophosphatase"/>
    <property type="match status" value="1"/>
</dbReference>
<dbReference type="CDD" id="cd00412">
    <property type="entry name" value="pyrophosphatase"/>
    <property type="match status" value="1"/>
</dbReference>
<dbReference type="InterPro" id="IPR008162">
    <property type="entry name" value="Pyrophosphatase"/>
</dbReference>
<evidence type="ECO:0000313" key="7">
    <source>
        <dbReference type="EMBL" id="CAD9664743.1"/>
    </source>
</evidence>
<dbReference type="GO" id="GO:0006796">
    <property type="term" value="P:phosphate-containing compound metabolic process"/>
    <property type="evidence" value="ECO:0007669"/>
    <property type="project" value="InterPro"/>
</dbReference>
<evidence type="ECO:0000256" key="1">
    <source>
        <dbReference type="ARBA" id="ARBA00001946"/>
    </source>
</evidence>
<comment type="similarity">
    <text evidence="2">Belongs to the PPase family.</text>
</comment>
<dbReference type="Gene3D" id="3.90.80.10">
    <property type="entry name" value="Inorganic pyrophosphatase"/>
    <property type="match status" value="1"/>
</dbReference>
<accession>A0A7S2W3K1</accession>
<organism evidence="7">
    <name type="scientific">Mucochytrium quahogii</name>
    <dbReference type="NCBI Taxonomy" id="96639"/>
    <lineage>
        <taxon>Eukaryota</taxon>
        <taxon>Sar</taxon>
        <taxon>Stramenopiles</taxon>
        <taxon>Bigyra</taxon>
        <taxon>Labyrinthulomycetes</taxon>
        <taxon>Thraustochytrida</taxon>
        <taxon>Thraustochytriidae</taxon>
        <taxon>Mucochytrium</taxon>
    </lineage>
</organism>
<comment type="cofactor">
    <cofactor evidence="1">
        <name>Mg(2+)</name>
        <dbReference type="ChEBI" id="CHEBI:18420"/>
    </cofactor>
</comment>
<dbReference type="GO" id="GO:0005737">
    <property type="term" value="C:cytoplasm"/>
    <property type="evidence" value="ECO:0007669"/>
    <property type="project" value="InterPro"/>
</dbReference>
<keyword evidence="4" id="KW-0479">Metal-binding</keyword>
<evidence type="ECO:0000256" key="6">
    <source>
        <dbReference type="ARBA" id="ARBA00022842"/>
    </source>
</evidence>
<evidence type="ECO:0000256" key="5">
    <source>
        <dbReference type="ARBA" id="ARBA00022801"/>
    </source>
</evidence>
<dbReference type="Pfam" id="PF00719">
    <property type="entry name" value="Pyrophosphatase"/>
    <property type="match status" value="1"/>
</dbReference>
<dbReference type="PANTHER" id="PTHR10286">
    <property type="entry name" value="INORGANIC PYROPHOSPHATASE"/>
    <property type="match status" value="1"/>
</dbReference>
<name>A0A7S2W3K1_9STRA</name>
<dbReference type="GO" id="GO:0004427">
    <property type="term" value="F:inorganic diphosphate phosphatase activity"/>
    <property type="evidence" value="ECO:0007669"/>
    <property type="project" value="UniProtKB-EC"/>
</dbReference>
<dbReference type="AlphaFoldDB" id="A0A7S2W3K1"/>
<evidence type="ECO:0000256" key="2">
    <source>
        <dbReference type="ARBA" id="ARBA00006220"/>
    </source>
</evidence>
<evidence type="ECO:0000256" key="4">
    <source>
        <dbReference type="ARBA" id="ARBA00022723"/>
    </source>
</evidence>
<dbReference type="EC" id="3.6.1.1" evidence="3"/>
<sequence length="274" mass="31234">MQRFARRGAELASRGGNVGVCNGIVGARSITSVFPEVTGNQVHGFPLRNDKDYRVFFERGGIRVSPWHDINLFYNKEDRVVNYVNEIPRGSTDKMEIATDEEFNPIKQDIKKGELRRYPFESLTNYGALPQTWESPDIKDEETGYFGDNDPLDFMDVGAQIRATGEVYQVKVIGCMGMIDQGEMDWKIIGIATDDPLAASINTVADMEQVLPEHLNIIMNWLKYYKVPDGKEENSFSFNNNVMDANFAMKVLEETHLQWQDTAAIKQQGFWKKE</sequence>
<dbReference type="InterPro" id="IPR036649">
    <property type="entry name" value="Pyrophosphatase_sf"/>
</dbReference>
<proteinExistence type="inferred from homology"/>
<evidence type="ECO:0000256" key="3">
    <source>
        <dbReference type="ARBA" id="ARBA00012146"/>
    </source>
</evidence>
<keyword evidence="6" id="KW-0460">Magnesium</keyword>
<dbReference type="EMBL" id="HBHK01001841">
    <property type="protein sequence ID" value="CAD9664743.1"/>
    <property type="molecule type" value="Transcribed_RNA"/>
</dbReference>
<protein>
    <recommendedName>
        <fullName evidence="3">inorganic diphosphatase</fullName>
        <ecNumber evidence="3">3.6.1.1</ecNumber>
    </recommendedName>
</protein>
<reference evidence="7" key="1">
    <citation type="submission" date="2021-01" db="EMBL/GenBank/DDBJ databases">
        <authorList>
            <person name="Corre E."/>
            <person name="Pelletier E."/>
            <person name="Niang G."/>
            <person name="Scheremetjew M."/>
            <person name="Finn R."/>
            <person name="Kale V."/>
            <person name="Holt S."/>
            <person name="Cochrane G."/>
            <person name="Meng A."/>
            <person name="Brown T."/>
            <person name="Cohen L."/>
        </authorList>
    </citation>
    <scope>NUCLEOTIDE SEQUENCE</scope>
    <source>
        <strain evidence="7">NY070348D</strain>
    </source>
</reference>
<gene>
    <name evidence="7" type="ORF">QSP1433_LOCUS1126</name>
</gene>